<reference evidence="4" key="1">
    <citation type="submission" date="2023-11" db="EMBL/GenBank/DDBJ databases">
        <authorList>
            <person name="De Vega J J."/>
            <person name="De Vega J J."/>
        </authorList>
    </citation>
    <scope>NUCLEOTIDE SEQUENCE</scope>
</reference>
<sequence>MLSFRSLAVAILFISVSASVNAASPTCNPRRPKSVVSSSLVLSTTSSTTSTATPTPSTTSTSTRATLTTIRTTSTPKTTAQPTTNTPKPTTSTKGNAFAAAAQPTTASKPSSGSSSGSSSSSSGSSPAPAAAGGSVSAADIQQYLDIHNTERAKFGAGTMTWNNTLEAAAQKWANNCVFQHSGGSLGPFGENLSAGTGSFDIPAGMQGWIDEQPQYSSSNPQPSHWTQMVWKNSVELGCAVATCDNIFDFSKFGASKFYVCEYFPQGNIIGQFAQNVQ</sequence>
<proteinExistence type="predicted"/>
<evidence type="ECO:0000313" key="5">
    <source>
        <dbReference type="Proteomes" id="UP001295794"/>
    </source>
</evidence>
<dbReference type="Proteomes" id="UP001295794">
    <property type="component" value="Unassembled WGS sequence"/>
</dbReference>
<evidence type="ECO:0000256" key="1">
    <source>
        <dbReference type="SAM" id="MobiDB-lite"/>
    </source>
</evidence>
<organism evidence="4 5">
    <name type="scientific">Mycena citricolor</name>
    <dbReference type="NCBI Taxonomy" id="2018698"/>
    <lineage>
        <taxon>Eukaryota</taxon>
        <taxon>Fungi</taxon>
        <taxon>Dikarya</taxon>
        <taxon>Basidiomycota</taxon>
        <taxon>Agaricomycotina</taxon>
        <taxon>Agaricomycetes</taxon>
        <taxon>Agaricomycetidae</taxon>
        <taxon>Agaricales</taxon>
        <taxon>Marasmiineae</taxon>
        <taxon>Mycenaceae</taxon>
        <taxon>Mycena</taxon>
    </lineage>
</organism>
<evidence type="ECO:0000256" key="2">
    <source>
        <dbReference type="SAM" id="SignalP"/>
    </source>
</evidence>
<dbReference type="Pfam" id="PF00188">
    <property type="entry name" value="CAP"/>
    <property type="match status" value="1"/>
</dbReference>
<keyword evidence="5" id="KW-1185">Reference proteome</keyword>
<dbReference type="PANTHER" id="PTHR10334">
    <property type="entry name" value="CYSTEINE-RICH SECRETORY PROTEIN-RELATED"/>
    <property type="match status" value="1"/>
</dbReference>
<comment type="caution">
    <text evidence="4">The sequence shown here is derived from an EMBL/GenBank/DDBJ whole genome shotgun (WGS) entry which is preliminary data.</text>
</comment>
<accession>A0AAD2HS78</accession>
<evidence type="ECO:0000259" key="3">
    <source>
        <dbReference type="SMART" id="SM00198"/>
    </source>
</evidence>
<feature type="compositionally biased region" description="Low complexity" evidence="1">
    <location>
        <begin position="34"/>
        <end position="134"/>
    </location>
</feature>
<feature type="chain" id="PRO_5041906066" description="SCP domain-containing protein" evidence="2">
    <location>
        <begin position="23"/>
        <end position="278"/>
    </location>
</feature>
<dbReference type="SMART" id="SM00198">
    <property type="entry name" value="SCP"/>
    <property type="match status" value="1"/>
</dbReference>
<dbReference type="InterPro" id="IPR014044">
    <property type="entry name" value="CAP_dom"/>
</dbReference>
<gene>
    <name evidence="4" type="ORF">MYCIT1_LOCUS32074</name>
</gene>
<dbReference type="PRINTS" id="PR00837">
    <property type="entry name" value="V5TPXLIKE"/>
</dbReference>
<dbReference type="InterPro" id="IPR035940">
    <property type="entry name" value="CAP_sf"/>
</dbReference>
<dbReference type="Gene3D" id="3.40.33.10">
    <property type="entry name" value="CAP"/>
    <property type="match status" value="1"/>
</dbReference>
<name>A0AAD2HS78_9AGAR</name>
<evidence type="ECO:0000313" key="4">
    <source>
        <dbReference type="EMBL" id="CAK5281166.1"/>
    </source>
</evidence>
<feature type="domain" description="SCP" evidence="3">
    <location>
        <begin position="139"/>
        <end position="271"/>
    </location>
</feature>
<dbReference type="InterPro" id="IPR001283">
    <property type="entry name" value="CRISP-related"/>
</dbReference>
<protein>
    <recommendedName>
        <fullName evidence="3">SCP domain-containing protein</fullName>
    </recommendedName>
</protein>
<dbReference type="SUPFAM" id="SSF55797">
    <property type="entry name" value="PR-1-like"/>
    <property type="match status" value="1"/>
</dbReference>
<feature type="signal peptide" evidence="2">
    <location>
        <begin position="1"/>
        <end position="22"/>
    </location>
</feature>
<dbReference type="AlphaFoldDB" id="A0AAD2HS78"/>
<dbReference type="EMBL" id="CAVNYO010000444">
    <property type="protein sequence ID" value="CAK5281166.1"/>
    <property type="molecule type" value="Genomic_DNA"/>
</dbReference>
<keyword evidence="2" id="KW-0732">Signal</keyword>
<feature type="region of interest" description="Disordered" evidence="1">
    <location>
        <begin position="22"/>
        <end position="134"/>
    </location>
</feature>